<accession>A0ABW2DMZ0</accession>
<dbReference type="SUPFAM" id="SSF48452">
    <property type="entry name" value="TPR-like"/>
    <property type="match status" value="2"/>
</dbReference>
<gene>
    <name evidence="2" type="ORF">ACFQHR_08715</name>
</gene>
<feature type="transmembrane region" description="Helical" evidence="1">
    <location>
        <begin position="174"/>
        <end position="194"/>
    </location>
</feature>
<sequence>MDIFSFWPRLEPSRRFLYLLLAALLFIALGFGVYGYFKGADTIFPVIKLTELYPAEAQLFPSTHLLTPIHVKANAYLVYEQYALGDMQFPMWGAWLYFIGLAAALAFFWALISTFKRIPYYVGVTLGMLWLATLNLDLIGIFSETSRTVLLVTLAVLVVTSYFFHAFRQYASLFLRFLVNAVLVLVLAAALFYFTPLPVSFTALHVVQHGTLASAVVSLLFMILVSYENLHGLLWFNTQAQNPQRRFGLVQFLMISLLYLGNLLLLYLNQIGSLQFDFAGIDAMLVFLFSAVIGFWGLRQRQVQYARFFRFETEALPLYLLLALLTFLNFGYAALMANDPVVQAYRSAIIFTHLAYGVAFLLYLLVNYAHLIKQRLRVYRVVYDPKRLPYFVVYLVGTVFVIVLFTWSNFSVYYLTKAGHYNYLGDLYRHTEEKPLLAEQYYLEGQVMAWGSQRSTLSLVDMYHQEHMRTLEIQQLSELLRRKPSPEVYLRLANLRTSSSELFDQIKVLQNGIKAYPTYAPLLNNLGLVYSNTTFKDSAAFYLDAALENSQEPEVIQANQLMFLTRHQFYQQAQEFSNKYQGNYGPLLTNRLAVKVITGSSKTVAEAETSTVQDSVLSTQSFAQFYLKHLTVNRSTDTTALVQVERMLKQEENSVFVQDLTILKAFLQQRTGRPTRAKATMEYLAANGGRTSGYYYDVLGQWMLQVQLYPLAADYFEQAAERGFLDAQLHAAIAHALAGNTNRAAQLALDASNISQNNRRKKAGTQLAMVTQLTPDMAANAPDSLKVQFLQIFARSLPVEQLEQVANKITTPELAPVAALPLMERFISEKEFQKASNLLGAHFPASFPENRVKSKAHVLAAELWWKAERYQMLEQQLPTLYFAPEDAGAPHYYRALLAQRNKNTQEATNQFNALVQKAPWSEMGYLAAANFFVNQKKPLRAYDLLLEGIEYNPQSTSLRKAYIRIALNQGFESFGLTALEQLKPMLPPQEYLTFKQEIDAQLQQRQAQQEKWQ</sequence>
<evidence type="ECO:0000313" key="3">
    <source>
        <dbReference type="Proteomes" id="UP001596405"/>
    </source>
</evidence>
<protein>
    <recommendedName>
        <fullName evidence="4">Tetratricopeptide repeat protein</fullName>
    </recommendedName>
</protein>
<feature type="transmembrane region" description="Helical" evidence="1">
    <location>
        <begin position="318"/>
        <end position="338"/>
    </location>
</feature>
<feature type="transmembrane region" description="Helical" evidence="1">
    <location>
        <begin position="247"/>
        <end position="267"/>
    </location>
</feature>
<reference evidence="3" key="1">
    <citation type="journal article" date="2019" name="Int. J. Syst. Evol. Microbiol.">
        <title>The Global Catalogue of Microorganisms (GCM) 10K type strain sequencing project: providing services to taxonomists for standard genome sequencing and annotation.</title>
        <authorList>
            <consortium name="The Broad Institute Genomics Platform"/>
            <consortium name="The Broad Institute Genome Sequencing Center for Infectious Disease"/>
            <person name="Wu L."/>
            <person name="Ma J."/>
        </authorList>
    </citation>
    <scope>NUCLEOTIDE SEQUENCE [LARGE SCALE GENOMIC DNA]</scope>
    <source>
        <strain evidence="3">CGMCC 4.7393</strain>
    </source>
</reference>
<dbReference type="InterPro" id="IPR011990">
    <property type="entry name" value="TPR-like_helical_dom_sf"/>
</dbReference>
<keyword evidence="3" id="KW-1185">Reference proteome</keyword>
<dbReference type="Proteomes" id="UP001596405">
    <property type="component" value="Unassembled WGS sequence"/>
</dbReference>
<feature type="transmembrane region" description="Helical" evidence="1">
    <location>
        <begin position="344"/>
        <end position="366"/>
    </location>
</feature>
<name>A0ABW2DMZ0_9BACT</name>
<dbReference type="EMBL" id="JBHSYQ010000003">
    <property type="protein sequence ID" value="MFC6997706.1"/>
    <property type="molecule type" value="Genomic_DNA"/>
</dbReference>
<keyword evidence="1" id="KW-0812">Transmembrane</keyword>
<feature type="transmembrane region" description="Helical" evidence="1">
    <location>
        <begin position="206"/>
        <end position="227"/>
    </location>
</feature>
<dbReference type="Gene3D" id="1.25.40.10">
    <property type="entry name" value="Tetratricopeptide repeat domain"/>
    <property type="match status" value="2"/>
</dbReference>
<organism evidence="2 3">
    <name type="scientific">Rufibacter roseus</name>
    <dbReference type="NCBI Taxonomy" id="1567108"/>
    <lineage>
        <taxon>Bacteria</taxon>
        <taxon>Pseudomonadati</taxon>
        <taxon>Bacteroidota</taxon>
        <taxon>Cytophagia</taxon>
        <taxon>Cytophagales</taxon>
        <taxon>Hymenobacteraceae</taxon>
        <taxon>Rufibacter</taxon>
    </lineage>
</organism>
<dbReference type="RefSeq" id="WP_153042106.1">
    <property type="nucleotide sequence ID" value="NZ_LRML01000004.1"/>
</dbReference>
<keyword evidence="1" id="KW-1133">Transmembrane helix</keyword>
<feature type="transmembrane region" description="Helical" evidence="1">
    <location>
        <begin position="148"/>
        <end position="167"/>
    </location>
</feature>
<keyword evidence="1" id="KW-0472">Membrane</keyword>
<evidence type="ECO:0008006" key="4">
    <source>
        <dbReference type="Google" id="ProtNLM"/>
    </source>
</evidence>
<feature type="transmembrane region" description="Helical" evidence="1">
    <location>
        <begin position="279"/>
        <end position="298"/>
    </location>
</feature>
<comment type="caution">
    <text evidence="2">The sequence shown here is derived from an EMBL/GenBank/DDBJ whole genome shotgun (WGS) entry which is preliminary data.</text>
</comment>
<feature type="transmembrane region" description="Helical" evidence="1">
    <location>
        <begin position="94"/>
        <end position="112"/>
    </location>
</feature>
<proteinExistence type="predicted"/>
<feature type="transmembrane region" description="Helical" evidence="1">
    <location>
        <begin position="16"/>
        <end position="37"/>
    </location>
</feature>
<evidence type="ECO:0000256" key="1">
    <source>
        <dbReference type="SAM" id="Phobius"/>
    </source>
</evidence>
<feature type="transmembrane region" description="Helical" evidence="1">
    <location>
        <begin position="387"/>
        <end position="407"/>
    </location>
</feature>
<feature type="transmembrane region" description="Helical" evidence="1">
    <location>
        <begin position="119"/>
        <end position="142"/>
    </location>
</feature>
<evidence type="ECO:0000313" key="2">
    <source>
        <dbReference type="EMBL" id="MFC6997706.1"/>
    </source>
</evidence>